<evidence type="ECO:0008006" key="3">
    <source>
        <dbReference type="Google" id="ProtNLM"/>
    </source>
</evidence>
<gene>
    <name evidence="1" type="ORF">JOC83_002050</name>
</gene>
<name>A0ABS2QVH8_9BACI</name>
<evidence type="ECO:0000313" key="1">
    <source>
        <dbReference type="EMBL" id="MBM7703203.1"/>
    </source>
</evidence>
<sequence>MEYSLQSYDGAFPCEVTIDEDNGRFMLRNADTSGQVFNNIEDLIHWVEDNWQAEQFTQPDEYTNMLLSLKRHLVNRRNTFN</sequence>
<dbReference type="EMBL" id="JAFBFC010000003">
    <property type="protein sequence ID" value="MBM7703203.1"/>
    <property type="molecule type" value="Genomic_DNA"/>
</dbReference>
<proteinExistence type="predicted"/>
<evidence type="ECO:0000313" key="2">
    <source>
        <dbReference type="Proteomes" id="UP000809829"/>
    </source>
</evidence>
<dbReference type="RefSeq" id="WP_205186769.1">
    <property type="nucleotide sequence ID" value="NZ_JAFBFC010000003.1"/>
</dbReference>
<keyword evidence="2" id="KW-1185">Reference proteome</keyword>
<accession>A0ABS2QVH8</accession>
<comment type="caution">
    <text evidence="1">The sequence shown here is derived from an EMBL/GenBank/DDBJ whole genome shotgun (WGS) entry which is preliminary data.</text>
</comment>
<dbReference type="Proteomes" id="UP000809829">
    <property type="component" value="Unassembled WGS sequence"/>
</dbReference>
<protein>
    <recommendedName>
        <fullName evidence="3">Threonine dehydratase</fullName>
    </recommendedName>
</protein>
<reference evidence="1 2" key="1">
    <citation type="submission" date="2021-01" db="EMBL/GenBank/DDBJ databases">
        <title>Genomic Encyclopedia of Type Strains, Phase IV (KMG-IV): sequencing the most valuable type-strain genomes for metagenomic binning, comparative biology and taxonomic classification.</title>
        <authorList>
            <person name="Goeker M."/>
        </authorList>
    </citation>
    <scope>NUCLEOTIDE SEQUENCE [LARGE SCALE GENOMIC DNA]</scope>
    <source>
        <strain evidence="1 2">DSM 104297</strain>
    </source>
</reference>
<organism evidence="1 2">
    <name type="scientific">Priestia iocasae</name>
    <dbReference type="NCBI Taxonomy" id="2291674"/>
    <lineage>
        <taxon>Bacteria</taxon>
        <taxon>Bacillati</taxon>
        <taxon>Bacillota</taxon>
        <taxon>Bacilli</taxon>
        <taxon>Bacillales</taxon>
        <taxon>Bacillaceae</taxon>
        <taxon>Priestia</taxon>
    </lineage>
</organism>